<dbReference type="GO" id="GO:0003697">
    <property type="term" value="F:single-stranded DNA binding"/>
    <property type="evidence" value="ECO:0007669"/>
    <property type="project" value="UniProtKB-UniRule"/>
</dbReference>
<evidence type="ECO:0000256" key="2">
    <source>
        <dbReference type="HAMAP-Rule" id="MF_00984"/>
    </source>
</evidence>
<dbReference type="Proteomes" id="UP000176303">
    <property type="component" value="Unassembled WGS sequence"/>
</dbReference>
<dbReference type="PANTHER" id="PTHR10302">
    <property type="entry name" value="SINGLE-STRANDED DNA-BINDING PROTEIN"/>
    <property type="match status" value="1"/>
</dbReference>
<dbReference type="Pfam" id="PF00436">
    <property type="entry name" value="SSB"/>
    <property type="match status" value="1"/>
</dbReference>
<dbReference type="STRING" id="1802391.A3D72_00705"/>
<dbReference type="PROSITE" id="PS50935">
    <property type="entry name" value="SSB"/>
    <property type="match status" value="1"/>
</dbReference>
<name>A0A1F7U522_9BACT</name>
<organism evidence="4 5">
    <name type="scientific">Candidatus Uhrbacteria bacterium RIFCSPHIGHO2_02_FULL_57_19</name>
    <dbReference type="NCBI Taxonomy" id="1802391"/>
    <lineage>
        <taxon>Bacteria</taxon>
        <taxon>Candidatus Uhriibacteriota</taxon>
    </lineage>
</organism>
<comment type="subunit">
    <text evidence="2">Homotetramer.</text>
</comment>
<proteinExistence type="inferred from homology"/>
<dbReference type="SUPFAM" id="SSF50249">
    <property type="entry name" value="Nucleic acid-binding proteins"/>
    <property type="match status" value="1"/>
</dbReference>
<dbReference type="AlphaFoldDB" id="A0A1F7U522"/>
<gene>
    <name evidence="4" type="ORF">A3D72_00705</name>
</gene>
<evidence type="ECO:0000256" key="1">
    <source>
        <dbReference type="ARBA" id="ARBA00023125"/>
    </source>
</evidence>
<sequence>MNLNRAMIIGNMTRDPELRTTPNGHSVVSFGVATNRRWNDQASGQKKEEVEFHNIVAWGKLAEICSQYLARGRKVYVEGRLHTRDWEGQDGVKRNRTEIIAENMIILDRAPAGAGFGAGVGVETGAQAFAPQMSVATAPASSASAPLPTVSADEEIKVEDIPF</sequence>
<comment type="caution">
    <text evidence="4">The sequence shown here is derived from an EMBL/GenBank/DDBJ whole genome shotgun (WGS) entry which is preliminary data.</text>
</comment>
<dbReference type="GO" id="GO:0009295">
    <property type="term" value="C:nucleoid"/>
    <property type="evidence" value="ECO:0007669"/>
    <property type="project" value="TreeGrafter"/>
</dbReference>
<dbReference type="Gene3D" id="2.40.50.140">
    <property type="entry name" value="Nucleic acid-binding proteins"/>
    <property type="match status" value="1"/>
</dbReference>
<dbReference type="HAMAP" id="MF_00984">
    <property type="entry name" value="SSB"/>
    <property type="match status" value="1"/>
</dbReference>
<dbReference type="GO" id="GO:0006260">
    <property type="term" value="P:DNA replication"/>
    <property type="evidence" value="ECO:0007669"/>
    <property type="project" value="InterPro"/>
</dbReference>
<dbReference type="NCBIfam" id="TIGR00621">
    <property type="entry name" value="ssb"/>
    <property type="match status" value="1"/>
</dbReference>
<dbReference type="EMBL" id="MGDZ01000034">
    <property type="protein sequence ID" value="OGL73373.1"/>
    <property type="molecule type" value="Genomic_DNA"/>
</dbReference>
<dbReference type="PANTHER" id="PTHR10302:SF27">
    <property type="entry name" value="SINGLE-STRANDED DNA-BINDING PROTEIN"/>
    <property type="match status" value="1"/>
</dbReference>
<protein>
    <recommendedName>
        <fullName evidence="2 3">Single-stranded DNA-binding protein</fullName>
        <shortName evidence="2">SSB</shortName>
    </recommendedName>
</protein>
<keyword evidence="1 2" id="KW-0238">DNA-binding</keyword>
<accession>A0A1F7U522</accession>
<reference evidence="4 5" key="1">
    <citation type="journal article" date="2016" name="Nat. Commun.">
        <title>Thousands of microbial genomes shed light on interconnected biogeochemical processes in an aquifer system.</title>
        <authorList>
            <person name="Anantharaman K."/>
            <person name="Brown C.T."/>
            <person name="Hug L.A."/>
            <person name="Sharon I."/>
            <person name="Castelle C.J."/>
            <person name="Probst A.J."/>
            <person name="Thomas B.C."/>
            <person name="Singh A."/>
            <person name="Wilkins M.J."/>
            <person name="Karaoz U."/>
            <person name="Brodie E.L."/>
            <person name="Williams K.H."/>
            <person name="Hubbard S.S."/>
            <person name="Banfield J.F."/>
        </authorList>
    </citation>
    <scope>NUCLEOTIDE SEQUENCE [LARGE SCALE GENOMIC DNA]</scope>
</reference>
<dbReference type="CDD" id="cd04496">
    <property type="entry name" value="SSB_OBF"/>
    <property type="match status" value="1"/>
</dbReference>
<evidence type="ECO:0000256" key="3">
    <source>
        <dbReference type="RuleBase" id="RU000524"/>
    </source>
</evidence>
<dbReference type="InterPro" id="IPR000424">
    <property type="entry name" value="Primosome_PriB/ssb"/>
</dbReference>
<evidence type="ECO:0000313" key="4">
    <source>
        <dbReference type="EMBL" id="OGL73373.1"/>
    </source>
</evidence>
<comment type="caution">
    <text evidence="2">Lacks conserved residue(s) required for the propagation of feature annotation.</text>
</comment>
<dbReference type="InterPro" id="IPR011344">
    <property type="entry name" value="ssDNA-bd"/>
</dbReference>
<evidence type="ECO:0000313" key="5">
    <source>
        <dbReference type="Proteomes" id="UP000176303"/>
    </source>
</evidence>
<dbReference type="InterPro" id="IPR012340">
    <property type="entry name" value="NA-bd_OB-fold"/>
</dbReference>